<accession>A0A7N9DBD1</accession>
<dbReference type="Proteomes" id="UP000233100">
    <property type="component" value="Chromosome 2"/>
</dbReference>
<evidence type="ECO:0000313" key="1">
    <source>
        <dbReference type="Ensembl" id="ENSMFAP00000063044.1"/>
    </source>
</evidence>
<dbReference type="PANTHER" id="PTHR12138">
    <property type="entry name" value="PRIMATE-EXPANDED PROTEIN FAMILY"/>
    <property type="match status" value="1"/>
</dbReference>
<dbReference type="AlphaFoldDB" id="A0A7N9DBD1"/>
<dbReference type="GeneTree" id="ENSGT01010000223043"/>
<keyword evidence="2" id="KW-1185">Reference proteome</keyword>
<reference evidence="1" key="3">
    <citation type="submission" date="2025-09" db="UniProtKB">
        <authorList>
            <consortium name="Ensembl"/>
        </authorList>
    </citation>
    <scope>IDENTIFICATION</scope>
</reference>
<protein>
    <submittedName>
        <fullName evidence="1">Uncharacterized protein</fullName>
    </submittedName>
</protein>
<proteinExistence type="predicted"/>
<name>A0A7N9DBD1_MACFA</name>
<reference evidence="1 2" key="1">
    <citation type="submission" date="2013-03" db="EMBL/GenBank/DDBJ databases">
        <authorList>
            <person name="Warren W."/>
            <person name="Wilson R.K."/>
        </authorList>
    </citation>
    <scope>NUCLEOTIDE SEQUENCE</scope>
</reference>
<sequence>MQRHFRYSLAKLLQGSPKFASTSHLLLLFFFFGDRVSFCRPGRSACSGTISVHYNLHLPGSNDSPASAFPVAGTTGTRHHDRLSFCIFSRDWVSSCWPGWFRTPGLK</sequence>
<dbReference type="Ensembl" id="ENSMFAT00000083549.1">
    <property type="protein sequence ID" value="ENSMFAP00000063044.1"/>
    <property type="gene ID" value="ENSMFAG00000051814.1"/>
</dbReference>
<dbReference type="PANTHER" id="PTHR12138:SF162">
    <property type="entry name" value="CHROMOSOME UNDETERMINED SCAFFOLD_275, WHOLE GENOME SHOTGUN SEQUENCE"/>
    <property type="match status" value="1"/>
</dbReference>
<evidence type="ECO:0000313" key="2">
    <source>
        <dbReference type="Proteomes" id="UP000233100"/>
    </source>
</evidence>
<organism evidence="1 2">
    <name type="scientific">Macaca fascicularis</name>
    <name type="common">Crab-eating macaque</name>
    <name type="synonym">Cynomolgus monkey</name>
    <dbReference type="NCBI Taxonomy" id="9541"/>
    <lineage>
        <taxon>Eukaryota</taxon>
        <taxon>Metazoa</taxon>
        <taxon>Chordata</taxon>
        <taxon>Craniata</taxon>
        <taxon>Vertebrata</taxon>
        <taxon>Euteleostomi</taxon>
        <taxon>Mammalia</taxon>
        <taxon>Eutheria</taxon>
        <taxon>Euarchontoglires</taxon>
        <taxon>Primates</taxon>
        <taxon>Haplorrhini</taxon>
        <taxon>Catarrhini</taxon>
        <taxon>Cercopithecidae</taxon>
        <taxon>Cercopithecinae</taxon>
        <taxon>Macaca</taxon>
    </lineage>
</organism>
<reference evidence="1" key="2">
    <citation type="submission" date="2025-08" db="UniProtKB">
        <authorList>
            <consortium name="Ensembl"/>
        </authorList>
    </citation>
    <scope>IDENTIFICATION</scope>
</reference>